<accession>A0A6C0JUC6</accession>
<feature type="transmembrane region" description="Helical" evidence="1">
    <location>
        <begin position="135"/>
        <end position="155"/>
    </location>
</feature>
<sequence>MIELTVTNIIQLMSTLMPFMITFFMLMLSLMNQNVKGIVFIAGALLASFLNLFLRNALQSPNDPDASMTCSLIDIPYLNRYNSPSSNSLYIAFTFAYLFLPMNYNSQMNYAIISALLILFAIDATAKITNKCTTVGGVVIGALVGFILGSLWYTIFHMVGADNLLYFEETQSNATRCEMPTKQTFKCSVYKNGQLISSSIA</sequence>
<keyword evidence="1" id="KW-0472">Membrane</keyword>
<feature type="transmembrane region" description="Helical" evidence="1">
    <location>
        <begin position="12"/>
        <end position="31"/>
    </location>
</feature>
<protein>
    <recommendedName>
        <fullName evidence="3">Phosphatidic acid phosphatase type 2/haloperoxidase domain-containing protein</fullName>
    </recommendedName>
</protein>
<organism evidence="2">
    <name type="scientific">viral metagenome</name>
    <dbReference type="NCBI Taxonomy" id="1070528"/>
    <lineage>
        <taxon>unclassified sequences</taxon>
        <taxon>metagenomes</taxon>
        <taxon>organismal metagenomes</taxon>
    </lineage>
</organism>
<name>A0A6C0JUC6_9ZZZZ</name>
<keyword evidence="1" id="KW-1133">Transmembrane helix</keyword>
<feature type="transmembrane region" description="Helical" evidence="1">
    <location>
        <begin position="110"/>
        <end position="128"/>
    </location>
</feature>
<evidence type="ECO:0008006" key="3">
    <source>
        <dbReference type="Google" id="ProtNLM"/>
    </source>
</evidence>
<proteinExistence type="predicted"/>
<dbReference type="AlphaFoldDB" id="A0A6C0JUC6"/>
<reference evidence="2" key="1">
    <citation type="journal article" date="2020" name="Nature">
        <title>Giant virus diversity and host interactions through global metagenomics.</title>
        <authorList>
            <person name="Schulz F."/>
            <person name="Roux S."/>
            <person name="Paez-Espino D."/>
            <person name="Jungbluth S."/>
            <person name="Walsh D.A."/>
            <person name="Denef V.J."/>
            <person name="McMahon K.D."/>
            <person name="Konstantinidis K.T."/>
            <person name="Eloe-Fadrosh E.A."/>
            <person name="Kyrpides N.C."/>
            <person name="Woyke T."/>
        </authorList>
    </citation>
    <scope>NUCLEOTIDE SEQUENCE</scope>
    <source>
        <strain evidence="2">GVMAG-S-1074260-58</strain>
    </source>
</reference>
<evidence type="ECO:0000256" key="1">
    <source>
        <dbReference type="SAM" id="Phobius"/>
    </source>
</evidence>
<feature type="transmembrane region" description="Helical" evidence="1">
    <location>
        <begin position="37"/>
        <end position="54"/>
    </location>
</feature>
<keyword evidence="1" id="KW-0812">Transmembrane</keyword>
<evidence type="ECO:0000313" key="2">
    <source>
        <dbReference type="EMBL" id="QHU09352.1"/>
    </source>
</evidence>
<dbReference type="EMBL" id="MN740709">
    <property type="protein sequence ID" value="QHU09352.1"/>
    <property type="molecule type" value="Genomic_DNA"/>
</dbReference>